<dbReference type="EMBL" id="LIAE01006795">
    <property type="protein sequence ID" value="PAV85243.1"/>
    <property type="molecule type" value="Genomic_DNA"/>
</dbReference>
<name>A0A2A2LGB7_9BILA</name>
<keyword evidence="2" id="KW-1185">Reference proteome</keyword>
<organism evidence="1 2">
    <name type="scientific">Diploscapter pachys</name>
    <dbReference type="NCBI Taxonomy" id="2018661"/>
    <lineage>
        <taxon>Eukaryota</taxon>
        <taxon>Metazoa</taxon>
        <taxon>Ecdysozoa</taxon>
        <taxon>Nematoda</taxon>
        <taxon>Chromadorea</taxon>
        <taxon>Rhabditida</taxon>
        <taxon>Rhabditina</taxon>
        <taxon>Rhabditomorpha</taxon>
        <taxon>Rhabditoidea</taxon>
        <taxon>Rhabditidae</taxon>
        <taxon>Diploscapter</taxon>
    </lineage>
</organism>
<reference evidence="1 2" key="1">
    <citation type="journal article" date="2017" name="Curr. Biol.">
        <title>Genome architecture and evolution of a unichromosomal asexual nematode.</title>
        <authorList>
            <person name="Fradin H."/>
            <person name="Zegar C."/>
            <person name="Gutwein M."/>
            <person name="Lucas J."/>
            <person name="Kovtun M."/>
            <person name="Corcoran D."/>
            <person name="Baugh L.R."/>
            <person name="Kiontke K."/>
            <person name="Gunsalus K."/>
            <person name="Fitch D.H."/>
            <person name="Piano F."/>
        </authorList>
    </citation>
    <scope>NUCLEOTIDE SEQUENCE [LARGE SCALE GENOMIC DNA]</scope>
    <source>
        <strain evidence="1">PF1309</strain>
    </source>
</reference>
<comment type="caution">
    <text evidence="1">The sequence shown here is derived from an EMBL/GenBank/DDBJ whole genome shotgun (WGS) entry which is preliminary data.</text>
</comment>
<proteinExistence type="predicted"/>
<sequence>MVVNMIGHHQLVVYDSPSTTSFIHFCPDAHDFTALPLSLCFIIRPTNNRISIDPSLLPFYAHLLSLTPNCCQSHHSVPQGFPSKCINSSNDPSYVYSIVPFSVHFFSNLIQHDANATQPNKQQFVP</sequence>
<gene>
    <name evidence="1" type="ORF">WR25_01000</name>
</gene>
<dbReference type="AlphaFoldDB" id="A0A2A2LGB7"/>
<protein>
    <submittedName>
        <fullName evidence="1">Uncharacterized protein</fullName>
    </submittedName>
</protein>
<accession>A0A2A2LGB7</accession>
<evidence type="ECO:0000313" key="2">
    <source>
        <dbReference type="Proteomes" id="UP000218231"/>
    </source>
</evidence>
<dbReference type="Proteomes" id="UP000218231">
    <property type="component" value="Unassembled WGS sequence"/>
</dbReference>
<evidence type="ECO:0000313" key="1">
    <source>
        <dbReference type="EMBL" id="PAV85243.1"/>
    </source>
</evidence>